<dbReference type="AlphaFoldDB" id="A0A147KC41"/>
<feature type="transmembrane region" description="Helical" evidence="6">
    <location>
        <begin position="96"/>
        <end position="117"/>
    </location>
</feature>
<proteinExistence type="predicted"/>
<feature type="transmembrane region" description="Helical" evidence="6">
    <location>
        <begin position="356"/>
        <end position="374"/>
    </location>
</feature>
<feature type="transmembrane region" description="Helical" evidence="6">
    <location>
        <begin position="380"/>
        <end position="402"/>
    </location>
</feature>
<dbReference type="PANTHER" id="PTHR30250:SF24">
    <property type="entry name" value="STAGE V SPORULATION PROTEIN B"/>
    <property type="match status" value="1"/>
</dbReference>
<dbReference type="InterPro" id="IPR002797">
    <property type="entry name" value="Polysacc_synth"/>
</dbReference>
<dbReference type="GO" id="GO:0005886">
    <property type="term" value="C:plasma membrane"/>
    <property type="evidence" value="ECO:0007669"/>
    <property type="project" value="UniProtKB-SubCell"/>
</dbReference>
<evidence type="ECO:0000256" key="2">
    <source>
        <dbReference type="ARBA" id="ARBA00022475"/>
    </source>
</evidence>
<dbReference type="STRING" id="1150625.Q75_01390"/>
<dbReference type="PATRIC" id="fig|1150625.3.peg.291"/>
<protein>
    <submittedName>
        <fullName evidence="7">Multidrug transporter MatE</fullName>
    </submittedName>
</protein>
<evidence type="ECO:0000256" key="3">
    <source>
        <dbReference type="ARBA" id="ARBA00022692"/>
    </source>
</evidence>
<feature type="transmembrane region" description="Helical" evidence="6">
    <location>
        <begin position="245"/>
        <end position="269"/>
    </location>
</feature>
<evidence type="ECO:0000256" key="4">
    <source>
        <dbReference type="ARBA" id="ARBA00022989"/>
    </source>
</evidence>
<sequence length="418" mass="47559">MEFIINLQLAQHLGEEGLGHYMSLLPIFFLIVIIASLELPISLSKFIAEKERSYHREALRHTIFYTVILTGFLLTFFIVLFTFFPIFSEYHSTIRWLFVVAIPITAFSSLCRGYFMGVHQMGKVAVSNFLRKGVQLILLIFVFRLYDFSGDTALFIALTLFLLAEAVVCLYLLFSFYLYWIRSKDDSFKQVPRKEVGKALLEVSVPTTILRVFHAATHAIQPFLIKAALIHSGMDVTTSTEQFGLLAGVALTIGFFPSFIAHSLLIALIPIVSEAWSKHEMKKVKRLLKNVMVITAVYSIPSILLFYFYGHLLTGMFFESISATVYLQLLWPYFLFHFFIIPFQAFLIGIGLVKEAMYHIIWSTVISYLVIWVLGSMPSLGMLGVILGMNTGAVLSASLHFFSIKEKLSLTLRPKYLK</sequence>
<keyword evidence="3 6" id="KW-0812">Transmembrane</keyword>
<feature type="transmembrane region" description="Helical" evidence="6">
    <location>
        <begin position="20"/>
        <end position="41"/>
    </location>
</feature>
<feature type="transmembrane region" description="Helical" evidence="6">
    <location>
        <begin position="152"/>
        <end position="179"/>
    </location>
</feature>
<keyword evidence="4 6" id="KW-1133">Transmembrane helix</keyword>
<dbReference type="Proteomes" id="UP000074108">
    <property type="component" value="Unassembled WGS sequence"/>
</dbReference>
<comment type="subcellular location">
    <subcellularLocation>
        <location evidence="1">Cell membrane</location>
        <topology evidence="1">Multi-pass membrane protein</topology>
    </subcellularLocation>
</comment>
<feature type="transmembrane region" description="Helical" evidence="6">
    <location>
        <begin position="129"/>
        <end position="146"/>
    </location>
</feature>
<feature type="transmembrane region" description="Helical" evidence="6">
    <location>
        <begin position="290"/>
        <end position="310"/>
    </location>
</feature>
<evidence type="ECO:0000313" key="7">
    <source>
        <dbReference type="EMBL" id="KUP09119.1"/>
    </source>
</evidence>
<dbReference type="EMBL" id="LDYG01000003">
    <property type="protein sequence ID" value="KUP09119.1"/>
    <property type="molecule type" value="Genomic_DNA"/>
</dbReference>
<dbReference type="InterPro" id="IPR002528">
    <property type="entry name" value="MATE_fam"/>
</dbReference>
<dbReference type="GO" id="GO:0042910">
    <property type="term" value="F:xenobiotic transmembrane transporter activity"/>
    <property type="evidence" value="ECO:0007669"/>
    <property type="project" value="InterPro"/>
</dbReference>
<feature type="transmembrane region" description="Helical" evidence="6">
    <location>
        <begin position="62"/>
        <end position="84"/>
    </location>
</feature>
<dbReference type="Pfam" id="PF01943">
    <property type="entry name" value="Polysacc_synt"/>
    <property type="match status" value="1"/>
</dbReference>
<keyword evidence="8" id="KW-1185">Reference proteome</keyword>
<name>A0A147KC41_9BACI</name>
<accession>A0A147KC41</accession>
<keyword evidence="5 6" id="KW-0472">Membrane</keyword>
<gene>
    <name evidence="7" type="ORF">Q75_01390</name>
</gene>
<keyword evidence="2" id="KW-1003">Cell membrane</keyword>
<dbReference type="PANTHER" id="PTHR30250">
    <property type="entry name" value="PST FAMILY PREDICTED COLANIC ACID TRANSPORTER"/>
    <property type="match status" value="1"/>
</dbReference>
<dbReference type="Pfam" id="PF01554">
    <property type="entry name" value="MatE"/>
    <property type="match status" value="1"/>
</dbReference>
<reference evidence="7 8" key="1">
    <citation type="journal article" date="2016" name="Front. Microbiol.">
        <title>Microevolution Analysis of Bacillus coahuilensis Unveils Differences in Phosphorus Acquisition Strategies and Their Regulation.</title>
        <authorList>
            <person name="Gomez-Lunar Z."/>
            <person name="Hernandez-Gonzalez I."/>
            <person name="Rodriguez-Torres M.D."/>
            <person name="Souza V."/>
            <person name="Olmedo-Alvarez G."/>
        </authorList>
    </citation>
    <scope>NUCLEOTIDE SEQUENCE [LARGE SCALE GENOMIC DNA]</scope>
    <source>
        <strain evidence="8">p1.1.43</strain>
    </source>
</reference>
<comment type="caution">
    <text evidence="7">The sequence shown here is derived from an EMBL/GenBank/DDBJ whole genome shotgun (WGS) entry which is preliminary data.</text>
</comment>
<feature type="transmembrane region" description="Helical" evidence="6">
    <location>
        <begin position="200"/>
        <end position="225"/>
    </location>
</feature>
<evidence type="ECO:0000256" key="5">
    <source>
        <dbReference type="ARBA" id="ARBA00023136"/>
    </source>
</evidence>
<organism evidence="7 8">
    <name type="scientific">Bacillus coahuilensis p1.1.43</name>
    <dbReference type="NCBI Taxonomy" id="1150625"/>
    <lineage>
        <taxon>Bacteria</taxon>
        <taxon>Bacillati</taxon>
        <taxon>Bacillota</taxon>
        <taxon>Bacilli</taxon>
        <taxon>Bacillales</taxon>
        <taxon>Bacillaceae</taxon>
        <taxon>Bacillus</taxon>
    </lineage>
</organism>
<evidence type="ECO:0000256" key="6">
    <source>
        <dbReference type="SAM" id="Phobius"/>
    </source>
</evidence>
<dbReference type="InterPro" id="IPR050833">
    <property type="entry name" value="Poly_Biosynth_Transport"/>
</dbReference>
<evidence type="ECO:0000313" key="8">
    <source>
        <dbReference type="Proteomes" id="UP000074108"/>
    </source>
</evidence>
<dbReference type="GO" id="GO:0015297">
    <property type="term" value="F:antiporter activity"/>
    <property type="evidence" value="ECO:0007669"/>
    <property type="project" value="InterPro"/>
</dbReference>
<feature type="transmembrane region" description="Helical" evidence="6">
    <location>
        <begin position="330"/>
        <end position="349"/>
    </location>
</feature>
<evidence type="ECO:0000256" key="1">
    <source>
        <dbReference type="ARBA" id="ARBA00004651"/>
    </source>
</evidence>